<dbReference type="UniPathway" id="UPA00219"/>
<feature type="binding site" evidence="8">
    <location>
        <begin position="42"/>
        <end position="43"/>
    </location>
    <ligand>
        <name>substrate</name>
    </ligand>
</feature>
<evidence type="ECO:0000256" key="3">
    <source>
        <dbReference type="ARBA" id="ARBA00022960"/>
    </source>
</evidence>
<dbReference type="NCBIfam" id="TIGR00067">
    <property type="entry name" value="glut_race"/>
    <property type="match status" value="1"/>
</dbReference>
<dbReference type="Pfam" id="PF01177">
    <property type="entry name" value="Asp_Glu_race"/>
    <property type="match status" value="1"/>
</dbReference>
<dbReference type="RefSeq" id="WP_035163800.1">
    <property type="nucleotide sequence ID" value="NZ_AZTB01000038.1"/>
</dbReference>
<sequence>MDNRPIGVFDSGIGGLTVLKEIMEQLPNEDIIYFGDTARIPYGTRSKETVIKYSFQCINFLLSKNIKAIVIACNTASSIALEPAREKFDVPIIGVIEPGAKAAISTTKNNKIGVIGTSGTINSEAYQTLIRSMDKSAEVIGVACPLFVQIVEEGWEDTDVAMLAAEKYLMELKEHNIDTLVLGCTHYPILRYTLSKVMGKEVSLVNPAFETAKAVKEMIISNDMLKDSLDKPEYKFYVSDDPEKFRRIGGNFLRREIRSIEKINIENF</sequence>
<dbReference type="InterPro" id="IPR018187">
    <property type="entry name" value="Asp/Glu_racemase_AS_1"/>
</dbReference>
<dbReference type="GO" id="GO:0008360">
    <property type="term" value="P:regulation of cell shape"/>
    <property type="evidence" value="ECO:0007669"/>
    <property type="project" value="UniProtKB-KW"/>
</dbReference>
<dbReference type="HAMAP" id="MF_00258">
    <property type="entry name" value="Glu_racemase"/>
    <property type="match status" value="1"/>
</dbReference>
<keyword evidence="6 8" id="KW-0961">Cell wall biogenesis/degradation</keyword>
<accession>A0A096DLI7</accession>
<dbReference type="GO" id="GO:0008881">
    <property type="term" value="F:glutamate racemase activity"/>
    <property type="evidence" value="ECO:0007669"/>
    <property type="project" value="UniProtKB-UniRule"/>
</dbReference>
<organism evidence="9 10">
    <name type="scientific">Caloranaerobacter azorensis H53214</name>
    <dbReference type="NCBI Taxonomy" id="1156417"/>
    <lineage>
        <taxon>Bacteria</taxon>
        <taxon>Bacillati</taxon>
        <taxon>Bacillota</taxon>
        <taxon>Tissierellia</taxon>
        <taxon>Tissierellales</taxon>
        <taxon>Thermohalobacteraceae</taxon>
        <taxon>Caloranaerobacter</taxon>
    </lineage>
</organism>
<keyword evidence="5 8" id="KW-0413">Isomerase</keyword>
<dbReference type="GO" id="GO:0009252">
    <property type="term" value="P:peptidoglycan biosynthetic process"/>
    <property type="evidence" value="ECO:0007669"/>
    <property type="project" value="UniProtKB-UniRule"/>
</dbReference>
<feature type="binding site" evidence="8">
    <location>
        <begin position="74"/>
        <end position="75"/>
    </location>
    <ligand>
        <name>substrate</name>
    </ligand>
</feature>
<dbReference type="AlphaFoldDB" id="A0A096DLI7"/>
<dbReference type="PANTHER" id="PTHR21198:SF2">
    <property type="entry name" value="GLUTAMATE RACEMASE"/>
    <property type="match status" value="1"/>
</dbReference>
<dbReference type="InterPro" id="IPR004391">
    <property type="entry name" value="Glu_race"/>
</dbReference>
<feature type="binding site" evidence="8">
    <location>
        <begin position="185"/>
        <end position="186"/>
    </location>
    <ligand>
        <name>substrate</name>
    </ligand>
</feature>
<evidence type="ECO:0000256" key="6">
    <source>
        <dbReference type="ARBA" id="ARBA00023316"/>
    </source>
</evidence>
<evidence type="ECO:0000256" key="5">
    <source>
        <dbReference type="ARBA" id="ARBA00023235"/>
    </source>
</evidence>
<evidence type="ECO:0000313" key="10">
    <source>
        <dbReference type="Proteomes" id="UP000029622"/>
    </source>
</evidence>
<comment type="function">
    <text evidence="8">Provides the (R)-glutamate required for cell wall biosynthesis.</text>
</comment>
<dbReference type="SUPFAM" id="SSF53681">
    <property type="entry name" value="Aspartate/glutamate racemase"/>
    <property type="match status" value="2"/>
</dbReference>
<evidence type="ECO:0000256" key="8">
    <source>
        <dbReference type="HAMAP-Rule" id="MF_00258"/>
    </source>
</evidence>
<dbReference type="EC" id="5.1.1.3" evidence="2 8"/>
<dbReference type="STRING" id="1156417.Y919_07965"/>
<dbReference type="Gene3D" id="3.40.50.1860">
    <property type="match status" value="2"/>
</dbReference>
<dbReference type="PROSITE" id="PS00924">
    <property type="entry name" value="ASP_GLU_RACEMASE_2"/>
    <property type="match status" value="1"/>
</dbReference>
<comment type="caution">
    <text evidence="9">The sequence shown here is derived from an EMBL/GenBank/DDBJ whole genome shotgun (WGS) entry which is preliminary data.</text>
</comment>
<dbReference type="EMBL" id="AZTB01000038">
    <property type="protein sequence ID" value="KGG80136.1"/>
    <property type="molecule type" value="Genomic_DNA"/>
</dbReference>
<evidence type="ECO:0000256" key="2">
    <source>
        <dbReference type="ARBA" id="ARBA00013090"/>
    </source>
</evidence>
<dbReference type="PROSITE" id="PS00923">
    <property type="entry name" value="ASP_GLU_RACEMASE_1"/>
    <property type="match status" value="1"/>
</dbReference>
<feature type="active site" description="Proton donor/acceptor" evidence="8">
    <location>
        <position position="184"/>
    </location>
</feature>
<gene>
    <name evidence="8" type="primary">murI</name>
    <name evidence="9" type="ORF">Y919_07965</name>
</gene>
<keyword evidence="3 8" id="KW-0133">Cell shape</keyword>
<comment type="catalytic activity">
    <reaction evidence="1 8">
        <text>L-glutamate = D-glutamate</text>
        <dbReference type="Rhea" id="RHEA:12813"/>
        <dbReference type="ChEBI" id="CHEBI:29985"/>
        <dbReference type="ChEBI" id="CHEBI:29986"/>
        <dbReference type="EC" id="5.1.1.3"/>
    </reaction>
</comment>
<dbReference type="GO" id="GO:0071555">
    <property type="term" value="P:cell wall organization"/>
    <property type="evidence" value="ECO:0007669"/>
    <property type="project" value="UniProtKB-KW"/>
</dbReference>
<dbReference type="InterPro" id="IPR001920">
    <property type="entry name" value="Asp/Glu_race"/>
</dbReference>
<keyword evidence="4 8" id="KW-0573">Peptidoglycan synthesis</keyword>
<name>A0A096DLI7_9FIRM</name>
<proteinExistence type="inferred from homology"/>
<evidence type="ECO:0000256" key="1">
    <source>
        <dbReference type="ARBA" id="ARBA00001602"/>
    </source>
</evidence>
<dbReference type="InterPro" id="IPR015942">
    <property type="entry name" value="Asp/Glu/hydantoin_racemase"/>
</dbReference>
<dbReference type="FunFam" id="3.40.50.1860:FF:000002">
    <property type="entry name" value="Glutamate racemase"/>
    <property type="match status" value="1"/>
</dbReference>
<comment type="pathway">
    <text evidence="8">Cell wall biogenesis; peptidoglycan biosynthesis.</text>
</comment>
<evidence type="ECO:0000256" key="7">
    <source>
        <dbReference type="ARBA" id="ARBA00070053"/>
    </source>
</evidence>
<feature type="active site" description="Proton donor/acceptor" evidence="8">
    <location>
        <position position="73"/>
    </location>
</feature>
<dbReference type="PANTHER" id="PTHR21198">
    <property type="entry name" value="GLUTAMATE RACEMASE"/>
    <property type="match status" value="1"/>
</dbReference>
<comment type="similarity">
    <text evidence="8">Belongs to the aspartate/glutamate racemases family.</text>
</comment>
<dbReference type="InterPro" id="IPR033134">
    <property type="entry name" value="Asp/Glu_racemase_AS_2"/>
</dbReference>
<evidence type="ECO:0000313" key="9">
    <source>
        <dbReference type="EMBL" id="KGG80136.1"/>
    </source>
</evidence>
<feature type="binding site" evidence="8">
    <location>
        <begin position="10"/>
        <end position="11"/>
    </location>
    <ligand>
        <name>substrate</name>
    </ligand>
</feature>
<protein>
    <recommendedName>
        <fullName evidence="7 8">Glutamate racemase</fullName>
        <ecNumber evidence="2 8">5.1.1.3</ecNumber>
    </recommendedName>
</protein>
<evidence type="ECO:0000256" key="4">
    <source>
        <dbReference type="ARBA" id="ARBA00022984"/>
    </source>
</evidence>
<reference evidence="9 10" key="1">
    <citation type="submission" date="2013-12" db="EMBL/GenBank/DDBJ databases">
        <title>Draft genome sequence of Caloranaerobacter sp. H53214.</title>
        <authorList>
            <person name="Jiang L.J."/>
            <person name="Shao Z.Z."/>
            <person name="Long M.N."/>
        </authorList>
    </citation>
    <scope>NUCLEOTIDE SEQUENCE [LARGE SCALE GENOMIC DNA]</scope>
    <source>
        <strain evidence="9 10">H53214</strain>
    </source>
</reference>
<dbReference type="Proteomes" id="UP000029622">
    <property type="component" value="Unassembled WGS sequence"/>
</dbReference>